<dbReference type="GO" id="GO:0005741">
    <property type="term" value="C:mitochondrial outer membrane"/>
    <property type="evidence" value="ECO:0007669"/>
    <property type="project" value="UniProtKB-SubCell"/>
</dbReference>
<comment type="subcellular location">
    <subcellularLocation>
        <location evidence="1">Mitochondrion outer membrane</location>
        <topology evidence="1">Peripheral membrane protein</topology>
    </subcellularLocation>
    <subcellularLocation>
        <location evidence="5">Rough endoplasmic reticulum membrane</location>
        <topology evidence="5">Peripheral membrane protein</topology>
    </subcellularLocation>
</comment>
<evidence type="ECO:0000313" key="9">
    <source>
        <dbReference type="EMBL" id="CAD7081695.1"/>
    </source>
</evidence>
<evidence type="ECO:0000256" key="5">
    <source>
        <dbReference type="ARBA" id="ARBA00037860"/>
    </source>
</evidence>
<dbReference type="FunFam" id="1.10.1070.11:FF:000004">
    <property type="entry name" value="Phosphatidylinositol 4-kinase, catalytic, beta"/>
    <property type="match status" value="1"/>
</dbReference>
<evidence type="ECO:0000256" key="1">
    <source>
        <dbReference type="ARBA" id="ARBA00004450"/>
    </source>
</evidence>
<dbReference type="InterPro" id="IPR018936">
    <property type="entry name" value="PI3/4_kinase_CS"/>
</dbReference>
<dbReference type="CDD" id="cd05168">
    <property type="entry name" value="PI4Kc_III_beta"/>
    <property type="match status" value="1"/>
</dbReference>
<evidence type="ECO:0000256" key="4">
    <source>
        <dbReference type="ARBA" id="ARBA00036767"/>
    </source>
</evidence>
<dbReference type="EMBL" id="LR899010">
    <property type="protein sequence ID" value="CAD7081695.1"/>
    <property type="molecule type" value="Genomic_DNA"/>
</dbReference>
<dbReference type="PROSITE" id="PS00915">
    <property type="entry name" value="PI3_4_KINASE_1"/>
    <property type="match status" value="1"/>
</dbReference>
<feature type="compositionally biased region" description="Basic and acidic residues" evidence="7">
    <location>
        <begin position="500"/>
        <end position="524"/>
    </location>
</feature>
<dbReference type="PANTHER" id="PTHR10048:SF22">
    <property type="entry name" value="PHOSPHATIDYLINOSITOL 4-KINASE BETA"/>
    <property type="match status" value="1"/>
</dbReference>
<dbReference type="Gene3D" id="1.10.1070.11">
    <property type="entry name" value="Phosphatidylinositol 3-/4-kinase, catalytic domain"/>
    <property type="match status" value="1"/>
</dbReference>
<keyword evidence="3" id="KW-0418">Kinase</keyword>
<dbReference type="PANTHER" id="PTHR10048">
    <property type="entry name" value="PHOSPHATIDYLINOSITOL KINASE"/>
    <property type="match status" value="1"/>
</dbReference>
<proteinExistence type="predicted"/>
<evidence type="ECO:0000256" key="6">
    <source>
        <dbReference type="ARBA" id="ARBA00039877"/>
    </source>
</evidence>
<accession>A0A7R8UIW8</accession>
<feature type="region of interest" description="Disordered" evidence="7">
    <location>
        <begin position="367"/>
        <end position="393"/>
    </location>
</feature>
<dbReference type="PROSITE" id="PS00916">
    <property type="entry name" value="PI3_4_KINASE_2"/>
    <property type="match status" value="1"/>
</dbReference>
<dbReference type="GO" id="GO:0030867">
    <property type="term" value="C:rough endoplasmic reticulum membrane"/>
    <property type="evidence" value="ECO:0007669"/>
    <property type="project" value="UniProtKB-SubCell"/>
</dbReference>
<feature type="compositionally biased region" description="Polar residues" evidence="7">
    <location>
        <begin position="378"/>
        <end position="387"/>
    </location>
</feature>
<dbReference type="Gene3D" id="3.30.1010.10">
    <property type="entry name" value="Phosphatidylinositol 3-kinase Catalytic Subunit, Chain A, domain 4"/>
    <property type="match status" value="1"/>
</dbReference>
<dbReference type="SUPFAM" id="SSF56112">
    <property type="entry name" value="Protein kinase-like (PK-like)"/>
    <property type="match status" value="1"/>
</dbReference>
<evidence type="ECO:0000256" key="2">
    <source>
        <dbReference type="ARBA" id="ARBA00022679"/>
    </source>
</evidence>
<feature type="compositionally biased region" description="Polar residues" evidence="7">
    <location>
        <begin position="265"/>
        <end position="285"/>
    </location>
</feature>
<feature type="region of interest" description="Disordered" evidence="7">
    <location>
        <begin position="500"/>
        <end position="535"/>
    </location>
</feature>
<evidence type="ECO:0000313" key="10">
    <source>
        <dbReference type="Proteomes" id="UP000594454"/>
    </source>
</evidence>
<feature type="compositionally biased region" description="Polar residues" evidence="7">
    <location>
        <begin position="1150"/>
        <end position="1162"/>
    </location>
</feature>
<dbReference type="OrthoDB" id="10264149at2759"/>
<dbReference type="FunCoup" id="A0A7R8UIW8">
    <property type="interactions" value="363"/>
</dbReference>
<organism evidence="9 10">
    <name type="scientific">Hermetia illucens</name>
    <name type="common">Black soldier fly</name>
    <dbReference type="NCBI Taxonomy" id="343691"/>
    <lineage>
        <taxon>Eukaryota</taxon>
        <taxon>Metazoa</taxon>
        <taxon>Ecdysozoa</taxon>
        <taxon>Arthropoda</taxon>
        <taxon>Hexapoda</taxon>
        <taxon>Insecta</taxon>
        <taxon>Pterygota</taxon>
        <taxon>Neoptera</taxon>
        <taxon>Endopterygota</taxon>
        <taxon>Diptera</taxon>
        <taxon>Brachycera</taxon>
        <taxon>Stratiomyomorpha</taxon>
        <taxon>Stratiomyidae</taxon>
        <taxon>Hermetiinae</taxon>
        <taxon>Hermetia</taxon>
    </lineage>
</organism>
<dbReference type="InterPro" id="IPR057754">
    <property type="entry name" value="PI4-kinase_beta/PIK1_cat"/>
</dbReference>
<dbReference type="InParanoid" id="A0A7R8UIW8"/>
<sequence length="1575" mass="176399">MHLLIAKGCNPRLGVDSPCCVSETFVIPCFCYRVYYGNIVKYGRSNCVRQVLKLDYLLASPSLSHLWHMSQPNFPIHNDFDLSHSQNDWNELRIGRNVNFEKSMFLKYAIYIKKNFLSSKNEKSKPLAGNKKSSSMSQESSYENLRHIREIGSSSKMMTSIVNDDVEENMLNNRTHPLMISKLVSMGDGASTKDAGTSDKFSDANKTAPTRKSTIDEKTAQLGSLAATQSLVIIGDMSPTSMDSGTTTLQRTTYHDLNERNNEIVRSTTPSPTTRCGSSCSSMKKTSGPVDLHSKLESNENETVERGPSPLTSPRPDHVRPIIVNNNGSAHSKEDIQPTSAGSSSAATTPKTTRHAKLRLSISNFTNNSLPSIHGRSAQLNTTPGGKQKQRLSTHQRNLSLDFRSMGILLPPISQVTNTRINLTQHHRNRSLDSALQRIPEVEVSSPNAESENTFCTNSILGSTMCSKIVSSTSTNPQNTPKASLNVNLKVLDSDECAKPMKNIEAEKTGSSEKNPDNKKREDLTSLGSDDSGIICGSESDQLSLNRIRQSHESLDSGEIDPEEECIEILETTSMDEEYKMLQSDLCFYQTPGYKKARRDIVGDSGRSVENVNRSSYTLNSKLDDSIISGNNVIGDNNHVGNETNADCETPVINQNEDDCDITPTPNDDKMKQFDMHAKTQQAKSEVEGNKLEHVKNEILFKSFFGATKNAIFRTAQSIIDSHEKKNASKNKTEEIEVKSPTEVSRKKEFFVLKSCSNKSNKTATTPEPSPPEEDIKQITKSASATSLNKLKVPGVVKCFVKEKDQSSIGKTEKGPSGLLRFFESPVFNIHFAIHYLFYSKEPGVLSFIGNKIFSFPDQDVDLYIPQLIVMYIQMDELAEVLDPYLTFRCRKSVDFSLKCLWLLEAYDYQIEINSALSNSKPTLSLMKELYSKKERKQLKTCEIEVLSPIRKTHHRSQSDATVLLSDSHRFPSSGSLTLKSKVQTPTSAKLCLGDLTSGRAFESGCTCFESVRGTVNGLLGQKTVCCCGAPKLAPQKEFMKALINIGKNLTSLQTKAEKTSALRMFLNLINKNLPARVWLPLHSDIPHHIVRITEEKTAVLNSKDKTPYIIYVEVVEVNDIYSSPVIMKMMPSLRHTKSEENLESKENNVPSATNSATNLSSKDCPIECEKSSNNINNNSNTSCNVKESKTPDCGNDIGNKGDMNELHLTEDDVWSQEDDEITAQYMNLHRMCERDAISQMSLDSCDSRDQSVPALFNIGDVRTRHCKNLTCENMKPFSNDPEDPSAAALKEPWHEKEKQIRESSPYGHLSNWRLLSAIVKCGDDLRQELMATQLLQMFKIIWQEESVDLWVRPYKIVCLSNDSGLIEPIPNTVSVHQIKKNSNKSLRDYFIGEYGDTDSEKFKSAQRNFVQSCAAYCLISYLLQVKDRHNGNILLHSDGHIIHIDFGFILNISPKNLGFEQSPFKLTAEFVEVMDGTESGLWIEFNHLLLKGLMAARKHMDRIINLVEIMRSNAQLPCFKNSCSGTVQNLRKRFHMNLTEQELERKVEQLVQDSLKSLSTKLYDGYQYFTNGIL</sequence>
<dbReference type="PROSITE" id="PS50290">
    <property type="entry name" value="PI3_4_KINASE_3"/>
    <property type="match status" value="1"/>
</dbReference>
<feature type="region of interest" description="Disordered" evidence="7">
    <location>
        <begin position="1140"/>
        <end position="1164"/>
    </location>
</feature>
<reference evidence="9 10" key="1">
    <citation type="submission" date="2020-11" db="EMBL/GenBank/DDBJ databases">
        <authorList>
            <person name="Wallbank WR R."/>
            <person name="Pardo Diaz C."/>
            <person name="Kozak K."/>
            <person name="Martin S."/>
            <person name="Jiggins C."/>
            <person name="Moest M."/>
            <person name="Warren A I."/>
            <person name="Generalovic N T."/>
            <person name="Byers J.R.P. K."/>
            <person name="Montejo-Kovacevich G."/>
            <person name="Yen C E."/>
        </authorList>
    </citation>
    <scope>NUCLEOTIDE SEQUENCE [LARGE SCALE GENOMIC DNA]</scope>
</reference>
<dbReference type="InterPro" id="IPR011009">
    <property type="entry name" value="Kinase-like_dom_sf"/>
</dbReference>
<dbReference type="InterPro" id="IPR015433">
    <property type="entry name" value="PI3/4_kinase"/>
</dbReference>
<dbReference type="Proteomes" id="UP000594454">
    <property type="component" value="Chromosome 2"/>
</dbReference>
<feature type="region of interest" description="Disordered" evidence="7">
    <location>
        <begin position="189"/>
        <end position="213"/>
    </location>
</feature>
<dbReference type="GO" id="GO:0004430">
    <property type="term" value="F:1-phosphatidylinositol 4-kinase activity"/>
    <property type="evidence" value="ECO:0007669"/>
    <property type="project" value="UniProtKB-EC"/>
</dbReference>
<feature type="region of interest" description="Disordered" evidence="7">
    <location>
        <begin position="265"/>
        <end position="354"/>
    </location>
</feature>
<evidence type="ECO:0000256" key="7">
    <source>
        <dbReference type="SAM" id="MobiDB-lite"/>
    </source>
</evidence>
<keyword evidence="2" id="KW-0808">Transferase</keyword>
<dbReference type="SMART" id="SM00146">
    <property type="entry name" value="PI3Kc"/>
    <property type="match status" value="1"/>
</dbReference>
<dbReference type="Pfam" id="PF00454">
    <property type="entry name" value="PI3_PI4_kinase"/>
    <property type="match status" value="1"/>
</dbReference>
<feature type="domain" description="PI3K/PI4K catalytic" evidence="8">
    <location>
        <begin position="1292"/>
        <end position="1560"/>
    </location>
</feature>
<dbReference type="GO" id="GO:0048015">
    <property type="term" value="P:phosphatidylinositol-mediated signaling"/>
    <property type="evidence" value="ECO:0007669"/>
    <property type="project" value="TreeGrafter"/>
</dbReference>
<dbReference type="InterPro" id="IPR036940">
    <property type="entry name" value="PI3/4_kinase_cat_sf"/>
</dbReference>
<dbReference type="InterPro" id="IPR049160">
    <property type="entry name" value="PI4KB-PIK1_PIK"/>
</dbReference>
<feature type="compositionally biased region" description="Low complexity" evidence="7">
    <location>
        <begin position="339"/>
        <end position="351"/>
    </location>
</feature>
<dbReference type="Pfam" id="PF21245">
    <property type="entry name" value="PI4KB-PIK1_PIK"/>
    <property type="match status" value="1"/>
</dbReference>
<comment type="catalytic activity">
    <reaction evidence="4">
        <text>a 1,2-diacyl-sn-glycero-3-phospho-(1D-myo-inositol) + ATP = a 1,2-diacyl-sn-glycero-3-phospho-(1D-myo-inositol 4-phosphate) + ADP + H(+)</text>
        <dbReference type="Rhea" id="RHEA:19877"/>
        <dbReference type="ChEBI" id="CHEBI:15378"/>
        <dbReference type="ChEBI" id="CHEBI:30616"/>
        <dbReference type="ChEBI" id="CHEBI:57880"/>
        <dbReference type="ChEBI" id="CHEBI:58178"/>
        <dbReference type="ChEBI" id="CHEBI:456216"/>
        <dbReference type="EC" id="2.7.1.67"/>
    </reaction>
    <physiologicalReaction direction="left-to-right" evidence="4">
        <dbReference type="Rhea" id="RHEA:19878"/>
    </physiologicalReaction>
</comment>
<dbReference type="GO" id="GO:0046854">
    <property type="term" value="P:phosphatidylinositol phosphate biosynthetic process"/>
    <property type="evidence" value="ECO:0007669"/>
    <property type="project" value="InterPro"/>
</dbReference>
<keyword evidence="10" id="KW-1185">Reference proteome</keyword>
<name>A0A7R8UIW8_HERIL</name>
<evidence type="ECO:0000259" key="8">
    <source>
        <dbReference type="PROSITE" id="PS50290"/>
    </source>
</evidence>
<protein>
    <recommendedName>
        <fullName evidence="6">Phosphatidylinositol 4-kinase beta</fullName>
    </recommendedName>
</protein>
<dbReference type="InterPro" id="IPR000403">
    <property type="entry name" value="PI3/4_kinase_cat_dom"/>
</dbReference>
<evidence type="ECO:0000256" key="3">
    <source>
        <dbReference type="ARBA" id="ARBA00022777"/>
    </source>
</evidence>
<gene>
    <name evidence="9" type="ORF">HERILL_LOCUS4790</name>
</gene>